<dbReference type="Gene3D" id="2.160.20.10">
    <property type="entry name" value="Single-stranded right-handed beta-helix, Pectin lyase-like"/>
    <property type="match status" value="1"/>
</dbReference>
<organism evidence="2">
    <name type="scientific">marine sediment metagenome</name>
    <dbReference type="NCBI Taxonomy" id="412755"/>
    <lineage>
        <taxon>unclassified sequences</taxon>
        <taxon>metagenomes</taxon>
        <taxon>ecological metagenomes</taxon>
    </lineage>
</organism>
<dbReference type="NCBIfam" id="TIGR03804">
    <property type="entry name" value="para_beta_helix"/>
    <property type="match status" value="1"/>
</dbReference>
<proteinExistence type="predicted"/>
<evidence type="ECO:0000313" key="2">
    <source>
        <dbReference type="EMBL" id="GAG97240.1"/>
    </source>
</evidence>
<dbReference type="AlphaFoldDB" id="X1BQD0"/>
<dbReference type="EMBL" id="BART01023829">
    <property type="protein sequence ID" value="GAG97240.1"/>
    <property type="molecule type" value="Genomic_DNA"/>
</dbReference>
<gene>
    <name evidence="2" type="ORF">S01H4_43231</name>
</gene>
<dbReference type="InterPro" id="IPR022441">
    <property type="entry name" value="Para_beta_helix_rpt-2"/>
</dbReference>
<name>X1BQD0_9ZZZZ</name>
<sequence>MTDSEYHGIGISGGDNNLIDGNIFVNNDAYGVDIAAGCNYNRVFDNILSGNGSGPINDASGTAILPTISGDFPLSNVGGGAAAIAPVINTSPGGIDVD</sequence>
<comment type="caution">
    <text evidence="2">The sequence shown here is derived from an EMBL/GenBank/DDBJ whole genome shotgun (WGS) entry which is preliminary data.</text>
</comment>
<dbReference type="InterPro" id="IPR012334">
    <property type="entry name" value="Pectin_lyas_fold"/>
</dbReference>
<protein>
    <recommendedName>
        <fullName evidence="1">Right handed beta helix domain-containing protein</fullName>
    </recommendedName>
</protein>
<dbReference type="SUPFAM" id="SSF51126">
    <property type="entry name" value="Pectin lyase-like"/>
    <property type="match status" value="1"/>
</dbReference>
<feature type="non-terminal residue" evidence="2">
    <location>
        <position position="98"/>
    </location>
</feature>
<reference evidence="2" key="1">
    <citation type="journal article" date="2014" name="Front. Microbiol.">
        <title>High frequency of phylogenetically diverse reductive dehalogenase-homologous genes in deep subseafloor sedimentary metagenomes.</title>
        <authorList>
            <person name="Kawai M."/>
            <person name="Futagami T."/>
            <person name="Toyoda A."/>
            <person name="Takaki Y."/>
            <person name="Nishi S."/>
            <person name="Hori S."/>
            <person name="Arai W."/>
            <person name="Tsubouchi T."/>
            <person name="Morono Y."/>
            <person name="Uchiyama I."/>
            <person name="Ito T."/>
            <person name="Fujiyama A."/>
            <person name="Inagaki F."/>
            <person name="Takami H."/>
        </authorList>
    </citation>
    <scope>NUCLEOTIDE SEQUENCE</scope>
    <source>
        <strain evidence="2">Expedition CK06-06</strain>
    </source>
</reference>
<dbReference type="InterPro" id="IPR011050">
    <property type="entry name" value="Pectin_lyase_fold/virulence"/>
</dbReference>
<feature type="domain" description="Right handed beta helix" evidence="1">
    <location>
        <begin position="2"/>
        <end position="61"/>
    </location>
</feature>
<dbReference type="Pfam" id="PF13229">
    <property type="entry name" value="Beta_helix"/>
    <property type="match status" value="1"/>
</dbReference>
<evidence type="ECO:0000259" key="1">
    <source>
        <dbReference type="Pfam" id="PF13229"/>
    </source>
</evidence>
<dbReference type="InterPro" id="IPR039448">
    <property type="entry name" value="Beta_helix"/>
</dbReference>
<accession>X1BQD0</accession>